<feature type="region of interest" description="Disordered" evidence="5">
    <location>
        <begin position="258"/>
        <end position="299"/>
    </location>
</feature>
<organism evidence="7 8">
    <name type="scientific">Apiotrichum porosum</name>
    <dbReference type="NCBI Taxonomy" id="105984"/>
    <lineage>
        <taxon>Eukaryota</taxon>
        <taxon>Fungi</taxon>
        <taxon>Dikarya</taxon>
        <taxon>Basidiomycota</taxon>
        <taxon>Agaricomycotina</taxon>
        <taxon>Tremellomycetes</taxon>
        <taxon>Trichosporonales</taxon>
        <taxon>Trichosporonaceae</taxon>
        <taxon>Apiotrichum</taxon>
    </lineage>
</organism>
<feature type="transmembrane region" description="Helical" evidence="6">
    <location>
        <begin position="104"/>
        <end position="124"/>
    </location>
</feature>
<dbReference type="InterPro" id="IPR051380">
    <property type="entry name" value="pH-response_reg_palI/RIM9"/>
</dbReference>
<evidence type="ECO:0000256" key="1">
    <source>
        <dbReference type="ARBA" id="ARBA00004141"/>
    </source>
</evidence>
<dbReference type="Proteomes" id="UP000279236">
    <property type="component" value="Unassembled WGS sequence"/>
</dbReference>
<proteinExistence type="predicted"/>
<feature type="compositionally biased region" description="Low complexity" evidence="5">
    <location>
        <begin position="269"/>
        <end position="282"/>
    </location>
</feature>
<accession>A0A427XZ09</accession>
<keyword evidence="2 6" id="KW-0812">Transmembrane</keyword>
<dbReference type="GO" id="GO:0035838">
    <property type="term" value="C:growing cell tip"/>
    <property type="evidence" value="ECO:0007669"/>
    <property type="project" value="TreeGrafter"/>
</dbReference>
<evidence type="ECO:0000256" key="4">
    <source>
        <dbReference type="ARBA" id="ARBA00023136"/>
    </source>
</evidence>
<keyword evidence="3 6" id="KW-1133">Transmembrane helix</keyword>
<keyword evidence="4 6" id="KW-0472">Membrane</keyword>
<gene>
    <name evidence="7" type="ORF">EHS24_005626</name>
</gene>
<evidence type="ECO:0000256" key="3">
    <source>
        <dbReference type="ARBA" id="ARBA00022989"/>
    </source>
</evidence>
<feature type="transmembrane region" description="Helical" evidence="6">
    <location>
        <begin position="179"/>
        <end position="199"/>
    </location>
</feature>
<name>A0A427XZ09_9TREE</name>
<dbReference type="EMBL" id="RSCE01000003">
    <property type="protein sequence ID" value="RSH84124.1"/>
    <property type="molecule type" value="Genomic_DNA"/>
</dbReference>
<protein>
    <recommendedName>
        <fullName evidence="9">Pali-domain-containing protein</fullName>
    </recommendedName>
</protein>
<feature type="transmembrane region" description="Helical" evidence="6">
    <location>
        <begin position="131"/>
        <end position="152"/>
    </location>
</feature>
<dbReference type="RefSeq" id="XP_028477572.1">
    <property type="nucleotide sequence ID" value="XM_028621120.1"/>
</dbReference>
<evidence type="ECO:0000313" key="8">
    <source>
        <dbReference type="Proteomes" id="UP000279236"/>
    </source>
</evidence>
<evidence type="ECO:0000256" key="5">
    <source>
        <dbReference type="SAM" id="MobiDB-lite"/>
    </source>
</evidence>
<evidence type="ECO:0000256" key="6">
    <source>
        <dbReference type="SAM" id="Phobius"/>
    </source>
</evidence>
<evidence type="ECO:0000313" key="7">
    <source>
        <dbReference type="EMBL" id="RSH84124.1"/>
    </source>
</evidence>
<dbReference type="Pfam" id="PF06687">
    <property type="entry name" value="SUR7"/>
    <property type="match status" value="1"/>
</dbReference>
<dbReference type="GeneID" id="39590169"/>
<dbReference type="PANTHER" id="PTHR28013">
    <property type="entry name" value="PROTEIN DCV1-RELATED"/>
    <property type="match status" value="1"/>
</dbReference>
<comment type="caution">
    <text evidence="7">The sequence shown here is derived from an EMBL/GenBank/DDBJ whole genome shotgun (WGS) entry which is preliminary data.</text>
</comment>
<dbReference type="AlphaFoldDB" id="A0A427XZ09"/>
<dbReference type="InterPro" id="IPR009571">
    <property type="entry name" value="SUR7/Rim9-like_fungi"/>
</dbReference>
<comment type="subcellular location">
    <subcellularLocation>
        <location evidence="1">Membrane</location>
        <topology evidence="1">Multi-pass membrane protein</topology>
    </subcellularLocation>
</comment>
<evidence type="ECO:0000256" key="2">
    <source>
        <dbReference type="ARBA" id="ARBA00022692"/>
    </source>
</evidence>
<dbReference type="GO" id="GO:0005886">
    <property type="term" value="C:plasma membrane"/>
    <property type="evidence" value="ECO:0007669"/>
    <property type="project" value="InterPro"/>
</dbReference>
<evidence type="ECO:0008006" key="9">
    <source>
        <dbReference type="Google" id="ProtNLM"/>
    </source>
</evidence>
<reference evidence="7 8" key="1">
    <citation type="submission" date="2018-11" db="EMBL/GenBank/DDBJ databases">
        <title>Genome sequence of Apiotrichum porosum DSM 27194.</title>
        <authorList>
            <person name="Aliyu H."/>
            <person name="Gorte O."/>
            <person name="Ochsenreither K."/>
        </authorList>
    </citation>
    <scope>NUCLEOTIDE SEQUENCE [LARGE SCALE GENOMIC DNA]</scope>
    <source>
        <strain evidence="7 8">DSM 27194</strain>
    </source>
</reference>
<dbReference type="GO" id="GO:0032153">
    <property type="term" value="C:cell division site"/>
    <property type="evidence" value="ECO:0007669"/>
    <property type="project" value="TreeGrafter"/>
</dbReference>
<feature type="transmembrane region" description="Helical" evidence="6">
    <location>
        <begin position="12"/>
        <end position="37"/>
    </location>
</feature>
<keyword evidence="8" id="KW-1185">Reference proteome</keyword>
<dbReference type="PANTHER" id="PTHR28013:SF3">
    <property type="entry name" value="PROTEIN DCV1-RELATED"/>
    <property type="match status" value="1"/>
</dbReference>
<dbReference type="PROSITE" id="PS51257">
    <property type="entry name" value="PROKAR_LIPOPROTEIN"/>
    <property type="match status" value="1"/>
</dbReference>
<sequence length="299" mass="32480">MPPSRPQRFDVLSLVHTTCASISWGLLLACSITSPALQRSGFLYYDNTYHQYSFGVLGYCDSYLRVRPCTTQLGYSIYGLFQKAIGEGGHSTPLDITYSYLTKYLILIPIAAVVAFVAAIISVVQHRRGRILFSSSILSILAFCFAFASLIMEELLFNQLYGDVKKVGGATVSHGIPRYLLIISVITTFVAAATGFVAARRAPDSGRYASTTNFDHPMPLAPYANLDKQDTPYQSSLLTADGAPARAVSPLPHLGYDPAGTQDGAFDMPTSIAPSPTSSPGPYSDHNPYDHNPYGHGRY</sequence>